<keyword evidence="1" id="KW-0732">Signal</keyword>
<keyword evidence="2" id="KW-1015">Disulfide bond</keyword>
<dbReference type="Pfam" id="PF13385">
    <property type="entry name" value="Laminin_G_3"/>
    <property type="match status" value="1"/>
</dbReference>
<feature type="region of interest" description="Disordered" evidence="3">
    <location>
        <begin position="147"/>
        <end position="179"/>
    </location>
</feature>
<dbReference type="AlphaFoldDB" id="A0A6L9XYN0"/>
<dbReference type="InterPro" id="IPR013320">
    <property type="entry name" value="ConA-like_dom_sf"/>
</dbReference>
<feature type="region of interest" description="Disordered" evidence="3">
    <location>
        <begin position="209"/>
        <end position="253"/>
    </location>
</feature>
<evidence type="ECO:0000313" key="7">
    <source>
        <dbReference type="Proteomes" id="UP000474967"/>
    </source>
</evidence>
<proteinExistence type="predicted"/>
<dbReference type="SMART" id="SM00560">
    <property type="entry name" value="LamGL"/>
    <property type="match status" value="1"/>
</dbReference>
<keyword evidence="4" id="KW-0812">Transmembrane</keyword>
<name>A0A6L9XYN0_9MICO</name>
<reference evidence="6 7" key="1">
    <citation type="journal article" date="2014" name="J. Microbiol.">
        <title>Diaminobutyricibacter tongyongensis gen. nov., sp. nov. and Homoserinibacter gongjuensis gen. nov., sp. nov. belong to the family Microbacteriaceae.</title>
        <authorList>
            <person name="Kim S.J."/>
            <person name="Ahn J.H."/>
            <person name="Weon H.Y."/>
            <person name="Hamada M."/>
            <person name="Suzuki K."/>
            <person name="Kwon S.W."/>
        </authorList>
    </citation>
    <scope>NUCLEOTIDE SEQUENCE [LARGE SCALE GENOMIC DNA]</scope>
    <source>
        <strain evidence="6 7">NBRC 108724</strain>
    </source>
</reference>
<keyword evidence="7" id="KW-1185">Reference proteome</keyword>
<accession>A0A6L9XYN0</accession>
<evidence type="ECO:0000313" key="6">
    <source>
        <dbReference type="EMBL" id="NEN06531.1"/>
    </source>
</evidence>
<evidence type="ECO:0000259" key="5">
    <source>
        <dbReference type="SMART" id="SM00560"/>
    </source>
</evidence>
<feature type="transmembrane region" description="Helical" evidence="4">
    <location>
        <begin position="122"/>
        <end position="143"/>
    </location>
</feature>
<keyword evidence="4" id="KW-1133">Transmembrane helix</keyword>
<dbReference type="SUPFAM" id="SSF49899">
    <property type="entry name" value="Concanavalin A-like lectins/glucanases"/>
    <property type="match status" value="1"/>
</dbReference>
<evidence type="ECO:0000256" key="1">
    <source>
        <dbReference type="ARBA" id="ARBA00022729"/>
    </source>
</evidence>
<organism evidence="6 7">
    <name type="scientific">Leifsonia tongyongensis</name>
    <dbReference type="NCBI Taxonomy" id="1268043"/>
    <lineage>
        <taxon>Bacteria</taxon>
        <taxon>Bacillati</taxon>
        <taxon>Actinomycetota</taxon>
        <taxon>Actinomycetes</taxon>
        <taxon>Micrococcales</taxon>
        <taxon>Microbacteriaceae</taxon>
        <taxon>Leifsonia</taxon>
    </lineage>
</organism>
<dbReference type="Proteomes" id="UP000474967">
    <property type="component" value="Unassembled WGS sequence"/>
</dbReference>
<protein>
    <recommendedName>
        <fullName evidence="5">LamG-like jellyroll fold domain-containing protein</fullName>
    </recommendedName>
</protein>
<dbReference type="InterPro" id="IPR006558">
    <property type="entry name" value="LamG-like"/>
</dbReference>
<comment type="caution">
    <text evidence="6">The sequence shown here is derived from an EMBL/GenBank/DDBJ whole genome shotgun (WGS) entry which is preliminary data.</text>
</comment>
<feature type="compositionally biased region" description="Low complexity" evidence="3">
    <location>
        <begin position="164"/>
        <end position="176"/>
    </location>
</feature>
<sequence>MRIGDTVIEHPENDVRADGTRECPSRRDLVAYVREECSGDVQSRVHRHVDACDGCAGAADDIFHRGGELRARALPLLAGGSGLGAGASLMQPQPAQAVVVPIRSAGGEKVARELRRSFRNTGVTTIGAAGLVAATAVVCVAALSPSIPNSHPREAPSAKTTQDEPAAIEPAPSAPIQNSPVAAPVIPTFPGVPLADRAPLKEAAGGIALEPNLPRSNAPVSIPTPSPAPTPIAETRPTPDRSEACGGSTEGHSPVLNLPLSDVSGSTAVVAAEGSTAAAYAGLMETTLTGPMPCSSVPGGAYHLDGASSFAHTSEVMPALHTFTIAIWFRTSTPGGKLIGYGDAATGASSSYDRHLYLTDDGELVFGVFPSKVKTIQSPASYTDGNWHHAVATLSGSGMRLYVDGSEVAADPSVTRAQADYLGYWRIGYDNLDKWGPTTPGNHHFAGDLRYAQVYPEDLGAADIARLYHATLAT</sequence>
<evidence type="ECO:0000256" key="3">
    <source>
        <dbReference type="SAM" id="MobiDB-lite"/>
    </source>
</evidence>
<dbReference type="CDD" id="cd00110">
    <property type="entry name" value="LamG"/>
    <property type="match status" value="1"/>
</dbReference>
<feature type="domain" description="LamG-like jellyroll fold" evidence="5">
    <location>
        <begin position="321"/>
        <end position="462"/>
    </location>
</feature>
<keyword evidence="4" id="KW-0472">Membrane</keyword>
<evidence type="ECO:0000256" key="4">
    <source>
        <dbReference type="SAM" id="Phobius"/>
    </source>
</evidence>
<dbReference type="InterPro" id="IPR001791">
    <property type="entry name" value="Laminin_G"/>
</dbReference>
<evidence type="ECO:0000256" key="2">
    <source>
        <dbReference type="ARBA" id="ARBA00023157"/>
    </source>
</evidence>
<dbReference type="Gene3D" id="2.60.120.200">
    <property type="match status" value="1"/>
</dbReference>
<gene>
    <name evidence="6" type="ORF">G3T36_11690</name>
</gene>
<dbReference type="EMBL" id="JAAGWY010000002">
    <property type="protein sequence ID" value="NEN06531.1"/>
    <property type="molecule type" value="Genomic_DNA"/>
</dbReference>